<proteinExistence type="predicted"/>
<keyword evidence="2" id="KW-1185">Reference proteome</keyword>
<evidence type="ECO:0000313" key="2">
    <source>
        <dbReference type="Proteomes" id="UP000266016"/>
    </source>
</evidence>
<sequence>MLLTVPASKRLEKALAEYNKKGRVTHTCFVCQQDTSNGDETNMNYYKLGTKNVCLSCLPKVLRHSSLKEYEYVHTAVIDQPTFYKKVLAVLKDEQFLSDVRENKLTEE</sequence>
<gene>
    <name evidence="1" type="ORF">D1953_00595</name>
</gene>
<dbReference type="EMBL" id="QWVS01000002">
    <property type="protein sequence ID" value="RID89104.1"/>
    <property type="molecule type" value="Genomic_DNA"/>
</dbReference>
<accession>A0A398BHL1</accession>
<organism evidence="1 2">
    <name type="scientific">Peribacillus asahii</name>
    <dbReference type="NCBI Taxonomy" id="228899"/>
    <lineage>
        <taxon>Bacteria</taxon>
        <taxon>Bacillati</taxon>
        <taxon>Bacillota</taxon>
        <taxon>Bacilli</taxon>
        <taxon>Bacillales</taxon>
        <taxon>Bacillaceae</taxon>
        <taxon>Peribacillus</taxon>
    </lineage>
</organism>
<dbReference type="Proteomes" id="UP000266016">
    <property type="component" value="Unassembled WGS sequence"/>
</dbReference>
<name>A0A398BHL1_9BACI</name>
<dbReference type="AlphaFoldDB" id="A0A398BHL1"/>
<evidence type="ECO:0000313" key="1">
    <source>
        <dbReference type="EMBL" id="RID89104.1"/>
    </source>
</evidence>
<protein>
    <submittedName>
        <fullName evidence="1">Uncharacterized protein</fullName>
    </submittedName>
</protein>
<comment type="caution">
    <text evidence="1">The sequence shown here is derived from an EMBL/GenBank/DDBJ whole genome shotgun (WGS) entry which is preliminary data.</text>
</comment>
<dbReference type="RefSeq" id="WP_119115214.1">
    <property type="nucleotide sequence ID" value="NZ_QWVS01000002.1"/>
</dbReference>
<reference evidence="1 2" key="1">
    <citation type="submission" date="2018-08" db="EMBL/GenBank/DDBJ databases">
        <title>Bacillus jemisoniae sp. nov., Bacillus chryseoplanitiae sp. nov., Bacillus resnikiae sp. nov., and Bacillus frankliniae sp. nov., isolated from Viking spacecraft and associated surfaces.</title>
        <authorList>
            <person name="Seuylemezian A."/>
            <person name="Vaishampayan P."/>
        </authorList>
    </citation>
    <scope>NUCLEOTIDE SEQUENCE [LARGE SCALE GENOMIC DNA]</scope>
    <source>
        <strain evidence="1 2">MA001</strain>
    </source>
</reference>